<dbReference type="AlphaFoldDB" id="G0QVE8"/>
<evidence type="ECO:0000259" key="9">
    <source>
        <dbReference type="PROSITE" id="PS51285"/>
    </source>
</evidence>
<dbReference type="Gene3D" id="3.30.200.20">
    <property type="entry name" value="Phosphorylase Kinase, domain 1"/>
    <property type="match status" value="1"/>
</dbReference>
<dbReference type="SMART" id="SM00133">
    <property type="entry name" value="S_TK_X"/>
    <property type="match status" value="1"/>
</dbReference>
<dbReference type="EMBL" id="GL983941">
    <property type="protein sequence ID" value="EGR30805.1"/>
    <property type="molecule type" value="Genomic_DNA"/>
</dbReference>
<dbReference type="GO" id="GO:0005524">
    <property type="term" value="F:ATP binding"/>
    <property type="evidence" value="ECO:0007669"/>
    <property type="project" value="UniProtKB-UniRule"/>
</dbReference>
<keyword evidence="4 7" id="KW-0547">Nucleotide-binding</keyword>
<proteinExistence type="predicted"/>
<gene>
    <name evidence="11" type="ORF">IMG5_123190</name>
</gene>
<evidence type="ECO:0000256" key="3">
    <source>
        <dbReference type="ARBA" id="ARBA00022679"/>
    </source>
</evidence>
<dbReference type="PROSITE" id="PS51757">
    <property type="entry name" value="TH1"/>
    <property type="match status" value="1"/>
</dbReference>
<dbReference type="InterPro" id="IPR008271">
    <property type="entry name" value="Ser/Thr_kinase_AS"/>
</dbReference>
<dbReference type="SMART" id="SM00220">
    <property type="entry name" value="S_TKc"/>
    <property type="match status" value="1"/>
</dbReference>
<dbReference type="OrthoDB" id="283727at2759"/>
<dbReference type="InterPro" id="IPR010926">
    <property type="entry name" value="Myosin_TH1"/>
</dbReference>
<keyword evidence="3 11" id="KW-0808">Transferase</keyword>
<dbReference type="GO" id="GO:0016459">
    <property type="term" value="C:myosin complex"/>
    <property type="evidence" value="ECO:0007669"/>
    <property type="project" value="InterPro"/>
</dbReference>
<evidence type="ECO:0000259" key="8">
    <source>
        <dbReference type="PROSITE" id="PS50011"/>
    </source>
</evidence>
<evidence type="ECO:0000259" key="10">
    <source>
        <dbReference type="PROSITE" id="PS51757"/>
    </source>
</evidence>
<evidence type="ECO:0000313" key="11">
    <source>
        <dbReference type="EMBL" id="EGR30805.1"/>
    </source>
</evidence>
<dbReference type="Pfam" id="PF06017">
    <property type="entry name" value="Myosin_TH1"/>
    <property type="match status" value="1"/>
</dbReference>
<dbReference type="PROSITE" id="PS50011">
    <property type="entry name" value="PROTEIN_KINASE_DOM"/>
    <property type="match status" value="1"/>
</dbReference>
<sequence length="509" mass="59560">MNDNLDYLNLANEKGLQKQLEQGEKILLSCQIFKFNDYKKRQERNFCVTTHAIYNLDGMSIKRKIDMSKVQALTVSTLGTEFVVHVPDEYDYRYASNDKRDVIIMNIVKAYNLRCNKKMECFFKEDVSLFNYATTKDDKKKKMNRMPQDEPKLMDISSLKQTMDLQADNYTDIKKRTSTLWSREKGKQVTLDDFNTLKVLGAGAFGTVLLVEEKKTNEWLAMKVLKKDVVLDKGQFEHTKTEKLILEHVNHPYLVNLVYAFQDPSRLFFVMQFMRGGELFQHLSISRRFEEKRAKFYAAQLSMGIGHLHSKNIIYRDLKLENILMDDFGNVYVSDFGMAKMIKQNELAMTFCGTPEYLSPEVILGQGCDHTTDWWSLGILTYEMMFGLPPFYNKQQSVMFKLIKEGELRFPEKPAITNEAKDFIIKCLNRDRRQRLGAKNDVQEIMTHPWFKEIDWNLLLQKKIQPPFVPNVSDEGWLNNFDKDFTQMNPVLEQHHGKTVNGNDPFNDF</sequence>
<protein>
    <submittedName>
        <fullName evidence="11">Protein kinase domain protein</fullName>
        <ecNumber evidence="11">2.7.11.13</ecNumber>
    </submittedName>
</protein>
<dbReference type="InterPro" id="IPR000961">
    <property type="entry name" value="AGC-kinase_C"/>
</dbReference>
<dbReference type="SUPFAM" id="SSF56112">
    <property type="entry name" value="Protein kinase-like (PK-like)"/>
    <property type="match status" value="1"/>
</dbReference>
<feature type="domain" description="AGC-kinase C-terminal" evidence="9">
    <location>
        <begin position="452"/>
        <end position="509"/>
    </location>
</feature>
<dbReference type="OMA" id="VLICECE"/>
<dbReference type="FunFam" id="1.10.510.10:FF:000008">
    <property type="entry name" value="Non-specific serine/threonine protein kinase"/>
    <property type="match status" value="1"/>
</dbReference>
<feature type="domain" description="Protein kinase" evidence="8">
    <location>
        <begin position="194"/>
        <end position="451"/>
    </location>
</feature>
<evidence type="ECO:0000256" key="4">
    <source>
        <dbReference type="ARBA" id="ARBA00022741"/>
    </source>
</evidence>
<accession>G0QVE8</accession>
<dbReference type="STRING" id="857967.G0QVE8"/>
<reference evidence="11 12" key="1">
    <citation type="submission" date="2011-07" db="EMBL/GenBank/DDBJ databases">
        <authorList>
            <person name="Coyne R."/>
            <person name="Brami D."/>
            <person name="Johnson J."/>
            <person name="Hostetler J."/>
            <person name="Hannick L."/>
            <person name="Clark T."/>
            <person name="Cassidy-Hanley D."/>
            <person name="Inman J."/>
        </authorList>
    </citation>
    <scope>NUCLEOTIDE SEQUENCE [LARGE SCALE GENOMIC DNA]</scope>
    <source>
        <strain evidence="11 12">G5</strain>
    </source>
</reference>
<dbReference type="Proteomes" id="UP000008983">
    <property type="component" value="Unassembled WGS sequence"/>
</dbReference>
<dbReference type="RefSeq" id="XP_004032392.1">
    <property type="nucleotide sequence ID" value="XM_004032344.1"/>
</dbReference>
<keyword evidence="2" id="KW-0597">Phosphoprotein</keyword>
<dbReference type="EC" id="2.7.11.13" evidence="11"/>
<dbReference type="Pfam" id="PF00069">
    <property type="entry name" value="Pkinase"/>
    <property type="match status" value="1"/>
</dbReference>
<evidence type="ECO:0000256" key="6">
    <source>
        <dbReference type="ARBA" id="ARBA00022840"/>
    </source>
</evidence>
<dbReference type="FunFam" id="3.30.200.20:FF:000042">
    <property type="entry name" value="Aurora kinase A"/>
    <property type="match status" value="1"/>
</dbReference>
<evidence type="ECO:0000313" key="12">
    <source>
        <dbReference type="Proteomes" id="UP000008983"/>
    </source>
</evidence>
<dbReference type="Gene3D" id="1.10.510.10">
    <property type="entry name" value="Transferase(Phosphotransferase) domain 1"/>
    <property type="match status" value="1"/>
</dbReference>
<feature type="domain" description="TH1" evidence="10">
    <location>
        <begin position="1"/>
        <end position="172"/>
    </location>
</feature>
<keyword evidence="1" id="KW-0723">Serine/threonine-protein kinase</keyword>
<dbReference type="InterPro" id="IPR011009">
    <property type="entry name" value="Kinase-like_dom_sf"/>
</dbReference>
<name>G0QVE8_ICHMU</name>
<dbReference type="InParanoid" id="G0QVE8"/>
<keyword evidence="6 7" id="KW-0067">ATP-binding</keyword>
<dbReference type="eggNOG" id="KOG0690">
    <property type="taxonomic scope" value="Eukaryota"/>
</dbReference>
<dbReference type="GO" id="GO:0004697">
    <property type="term" value="F:diacylglycerol-dependent serine/threonine kinase activity"/>
    <property type="evidence" value="ECO:0007669"/>
    <property type="project" value="UniProtKB-EC"/>
</dbReference>
<dbReference type="PROSITE" id="PS00108">
    <property type="entry name" value="PROTEIN_KINASE_ST"/>
    <property type="match status" value="1"/>
</dbReference>
<evidence type="ECO:0000256" key="1">
    <source>
        <dbReference type="ARBA" id="ARBA00022527"/>
    </source>
</evidence>
<evidence type="ECO:0000256" key="7">
    <source>
        <dbReference type="PROSITE-ProRule" id="PRU10141"/>
    </source>
</evidence>
<dbReference type="PANTHER" id="PTHR24351">
    <property type="entry name" value="RIBOSOMAL PROTEIN S6 KINASE"/>
    <property type="match status" value="1"/>
</dbReference>
<dbReference type="PROSITE" id="PS00107">
    <property type="entry name" value="PROTEIN_KINASE_ATP"/>
    <property type="match status" value="1"/>
</dbReference>
<dbReference type="PROSITE" id="PS51285">
    <property type="entry name" value="AGC_KINASE_CTER"/>
    <property type="match status" value="1"/>
</dbReference>
<dbReference type="GeneID" id="14906928"/>
<evidence type="ECO:0000256" key="2">
    <source>
        <dbReference type="ARBA" id="ARBA00022553"/>
    </source>
</evidence>
<organism evidence="11 12">
    <name type="scientific">Ichthyophthirius multifiliis</name>
    <name type="common">White spot disease agent</name>
    <name type="synonym">Ich</name>
    <dbReference type="NCBI Taxonomy" id="5932"/>
    <lineage>
        <taxon>Eukaryota</taxon>
        <taxon>Sar</taxon>
        <taxon>Alveolata</taxon>
        <taxon>Ciliophora</taxon>
        <taxon>Intramacronucleata</taxon>
        <taxon>Oligohymenophorea</taxon>
        <taxon>Hymenostomatida</taxon>
        <taxon>Ophryoglenina</taxon>
        <taxon>Ichthyophthirius</taxon>
    </lineage>
</organism>
<keyword evidence="5 11" id="KW-0418">Kinase</keyword>
<dbReference type="InterPro" id="IPR045270">
    <property type="entry name" value="STKc_AGC"/>
</dbReference>
<dbReference type="InterPro" id="IPR017441">
    <property type="entry name" value="Protein_kinase_ATP_BS"/>
</dbReference>
<dbReference type="GO" id="GO:0003774">
    <property type="term" value="F:cytoskeletal motor activity"/>
    <property type="evidence" value="ECO:0007669"/>
    <property type="project" value="InterPro"/>
</dbReference>
<dbReference type="InterPro" id="IPR000719">
    <property type="entry name" value="Prot_kinase_dom"/>
</dbReference>
<dbReference type="CDD" id="cd05123">
    <property type="entry name" value="STKc_AGC"/>
    <property type="match status" value="1"/>
</dbReference>
<feature type="binding site" evidence="7">
    <location>
        <position position="223"/>
    </location>
    <ligand>
        <name>ATP</name>
        <dbReference type="ChEBI" id="CHEBI:30616"/>
    </ligand>
</feature>
<evidence type="ECO:0000256" key="5">
    <source>
        <dbReference type="ARBA" id="ARBA00022777"/>
    </source>
</evidence>
<keyword evidence="12" id="KW-1185">Reference proteome</keyword>